<feature type="domain" description="HTH luxR-type" evidence="4">
    <location>
        <begin position="174"/>
        <end position="239"/>
    </location>
</feature>
<dbReference type="Pfam" id="PF00196">
    <property type="entry name" value="GerE"/>
    <property type="match status" value="1"/>
</dbReference>
<dbReference type="Proteomes" id="UP001548832">
    <property type="component" value="Unassembled WGS sequence"/>
</dbReference>
<comment type="caution">
    <text evidence="5">The sequence shown here is derived from an EMBL/GenBank/DDBJ whole genome shotgun (WGS) entry which is preliminary data.</text>
</comment>
<keyword evidence="6" id="KW-1185">Reference proteome</keyword>
<evidence type="ECO:0000313" key="6">
    <source>
        <dbReference type="Proteomes" id="UP001548832"/>
    </source>
</evidence>
<dbReference type="Gene3D" id="1.10.10.10">
    <property type="entry name" value="Winged helix-like DNA-binding domain superfamily/Winged helix DNA-binding domain"/>
    <property type="match status" value="1"/>
</dbReference>
<dbReference type="CDD" id="cd06170">
    <property type="entry name" value="LuxR_C_like"/>
    <property type="match status" value="1"/>
</dbReference>
<dbReference type="PROSITE" id="PS00622">
    <property type="entry name" value="HTH_LUXR_1"/>
    <property type="match status" value="1"/>
</dbReference>
<dbReference type="RefSeq" id="WP_354459336.1">
    <property type="nucleotide sequence ID" value="NZ_JBEWSZ010000001.1"/>
</dbReference>
<keyword evidence="3" id="KW-0804">Transcription</keyword>
<evidence type="ECO:0000256" key="2">
    <source>
        <dbReference type="ARBA" id="ARBA00023125"/>
    </source>
</evidence>
<dbReference type="InterPro" id="IPR036388">
    <property type="entry name" value="WH-like_DNA-bd_sf"/>
</dbReference>
<dbReference type="PANTHER" id="PTHR44688:SF25">
    <property type="entry name" value="HTH LUXR-TYPE DOMAIN-CONTAINING PROTEIN"/>
    <property type="match status" value="1"/>
</dbReference>
<keyword evidence="2" id="KW-0238">DNA-binding</keyword>
<dbReference type="PANTHER" id="PTHR44688">
    <property type="entry name" value="DNA-BINDING TRANSCRIPTIONAL ACTIVATOR DEVR_DOSR"/>
    <property type="match status" value="1"/>
</dbReference>
<dbReference type="SMART" id="SM00421">
    <property type="entry name" value="HTH_LUXR"/>
    <property type="match status" value="1"/>
</dbReference>
<evidence type="ECO:0000256" key="1">
    <source>
        <dbReference type="ARBA" id="ARBA00023015"/>
    </source>
</evidence>
<evidence type="ECO:0000256" key="3">
    <source>
        <dbReference type="ARBA" id="ARBA00023163"/>
    </source>
</evidence>
<dbReference type="EMBL" id="JBEWSZ010000001">
    <property type="protein sequence ID" value="MET2827303.1"/>
    <property type="molecule type" value="Genomic_DNA"/>
</dbReference>
<accession>A0ABV2DC11</accession>
<keyword evidence="1" id="KW-0805">Transcription regulation</keyword>
<gene>
    <name evidence="5" type="ORF">ABVQ20_09990</name>
</gene>
<organism evidence="5 6">
    <name type="scientific">Mesorhizobium shangrilense</name>
    <dbReference type="NCBI Taxonomy" id="460060"/>
    <lineage>
        <taxon>Bacteria</taxon>
        <taxon>Pseudomonadati</taxon>
        <taxon>Pseudomonadota</taxon>
        <taxon>Alphaproteobacteria</taxon>
        <taxon>Hyphomicrobiales</taxon>
        <taxon>Phyllobacteriaceae</taxon>
        <taxon>Mesorhizobium</taxon>
    </lineage>
</organism>
<dbReference type="InterPro" id="IPR016032">
    <property type="entry name" value="Sig_transdc_resp-reg_C-effctor"/>
</dbReference>
<dbReference type="InterPro" id="IPR000792">
    <property type="entry name" value="Tscrpt_reg_LuxR_C"/>
</dbReference>
<dbReference type="SUPFAM" id="SSF46894">
    <property type="entry name" value="C-terminal effector domain of the bipartite response regulators"/>
    <property type="match status" value="1"/>
</dbReference>
<name>A0ABV2DC11_9HYPH</name>
<protein>
    <submittedName>
        <fullName evidence="5">Helix-turn-helix transcriptional regulator</fullName>
    </submittedName>
</protein>
<evidence type="ECO:0000313" key="5">
    <source>
        <dbReference type="EMBL" id="MET2827303.1"/>
    </source>
</evidence>
<sequence>MLSQIMSHAEAAFASRTPEEASLNFFAALEGLGASYLQTRLYRRPSTTLTSASHWAAGGFITRVAPDTWPGSPAFDYVCLECNPLLTAIRESQTRYRFSDFAPRQDRSFDTYWDAMNEAKIHDALCATSYAADGVIASLHLGFQESDFEPEESFAIQMAGLVLTERLISLATPPPATPPRLSARERDCLALAAEGKTNWEISVILSISEATVRFHIDNARRKLGAVNRAQAVARLVNQRLI</sequence>
<dbReference type="PRINTS" id="PR00038">
    <property type="entry name" value="HTHLUXR"/>
</dbReference>
<reference evidence="5 6" key="1">
    <citation type="submission" date="2024-06" db="EMBL/GenBank/DDBJ databases">
        <authorList>
            <person name="Kim D.-U."/>
        </authorList>
    </citation>
    <scope>NUCLEOTIDE SEQUENCE [LARGE SCALE GENOMIC DNA]</scope>
    <source>
        <strain evidence="5 6">KACC15460</strain>
    </source>
</reference>
<dbReference type="PROSITE" id="PS50043">
    <property type="entry name" value="HTH_LUXR_2"/>
    <property type="match status" value="1"/>
</dbReference>
<proteinExistence type="predicted"/>
<evidence type="ECO:0000259" key="4">
    <source>
        <dbReference type="PROSITE" id="PS50043"/>
    </source>
</evidence>